<dbReference type="GO" id="GO:0015031">
    <property type="term" value="P:protein transport"/>
    <property type="evidence" value="ECO:0007669"/>
    <property type="project" value="UniProtKB-KW"/>
</dbReference>
<dbReference type="KEGG" id="tpf:TPHA_0M01510"/>
<evidence type="ECO:0000256" key="5">
    <source>
        <dbReference type="SAM" id="Coils"/>
    </source>
</evidence>
<evidence type="ECO:0000256" key="1">
    <source>
        <dbReference type="ARBA" id="ARBA00022448"/>
    </source>
</evidence>
<dbReference type="Pfam" id="PF20652">
    <property type="entry name" value="Sec8_C"/>
    <property type="match status" value="1"/>
</dbReference>
<evidence type="ECO:0000313" key="8">
    <source>
        <dbReference type="EMBL" id="CCE65726.1"/>
    </source>
</evidence>
<gene>
    <name evidence="8" type="primary">TPHA0M01510</name>
    <name evidence="8" type="ordered locus">TPHA_0M01510</name>
</gene>
<keyword evidence="3 4" id="KW-0653">Protein transport</keyword>
<dbReference type="OMA" id="HMEVRCR"/>
<dbReference type="PANTHER" id="PTHR14146:SF0">
    <property type="entry name" value="EXOCYST COMPLEX COMPONENT 4"/>
    <property type="match status" value="1"/>
</dbReference>
<evidence type="ECO:0000256" key="3">
    <source>
        <dbReference type="ARBA" id="ARBA00022927"/>
    </source>
</evidence>
<dbReference type="OrthoDB" id="272977at2759"/>
<organism evidence="8 9">
    <name type="scientific">Tetrapisispora phaffii (strain ATCC 24235 / CBS 4417 / NBRC 1672 / NRRL Y-8282 / UCD 70-5)</name>
    <name type="common">Yeast</name>
    <name type="synonym">Fabospora phaffii</name>
    <dbReference type="NCBI Taxonomy" id="1071381"/>
    <lineage>
        <taxon>Eukaryota</taxon>
        <taxon>Fungi</taxon>
        <taxon>Dikarya</taxon>
        <taxon>Ascomycota</taxon>
        <taxon>Saccharomycotina</taxon>
        <taxon>Saccharomycetes</taxon>
        <taxon>Saccharomycetales</taxon>
        <taxon>Saccharomycetaceae</taxon>
        <taxon>Tetrapisispora</taxon>
    </lineage>
</organism>
<feature type="coiled-coil region" evidence="5">
    <location>
        <begin position="108"/>
        <end position="149"/>
    </location>
</feature>
<dbReference type="GO" id="GO:0005934">
    <property type="term" value="C:cellular bud tip"/>
    <property type="evidence" value="ECO:0007669"/>
    <property type="project" value="EnsemblFungi"/>
</dbReference>
<dbReference type="GeneID" id="11531972"/>
<dbReference type="GO" id="GO:0000145">
    <property type="term" value="C:exocyst"/>
    <property type="evidence" value="ECO:0007669"/>
    <property type="project" value="UniProtKB-UniRule"/>
</dbReference>
<dbReference type="GO" id="GO:0006904">
    <property type="term" value="P:vesicle docking involved in exocytosis"/>
    <property type="evidence" value="ECO:0007669"/>
    <property type="project" value="InterPro"/>
</dbReference>
<dbReference type="GO" id="GO:0090522">
    <property type="term" value="P:vesicle tethering involved in exocytosis"/>
    <property type="evidence" value="ECO:0007669"/>
    <property type="project" value="UniProtKB-UniRule"/>
</dbReference>
<name>G8C0L1_TETPH</name>
<evidence type="ECO:0000259" key="7">
    <source>
        <dbReference type="Pfam" id="PF20652"/>
    </source>
</evidence>
<dbReference type="GO" id="GO:0006893">
    <property type="term" value="P:Golgi to plasma membrane transport"/>
    <property type="evidence" value="ECO:0007669"/>
    <property type="project" value="EnsemblFungi"/>
</dbReference>
<dbReference type="PANTHER" id="PTHR14146">
    <property type="entry name" value="EXOCYST COMPLEX COMPONENT 4"/>
    <property type="match status" value="1"/>
</dbReference>
<evidence type="ECO:0000259" key="6">
    <source>
        <dbReference type="Pfam" id="PF04048"/>
    </source>
</evidence>
<dbReference type="Pfam" id="PF04048">
    <property type="entry name" value="Sec8_N"/>
    <property type="match status" value="1"/>
</dbReference>
<feature type="domain" description="Exocyst complex component Sec8 N-terminal" evidence="6">
    <location>
        <begin position="35"/>
        <end position="175"/>
    </location>
</feature>
<dbReference type="HOGENOM" id="CLU_004025_2_0_1"/>
<dbReference type="eggNOG" id="KOG3691">
    <property type="taxonomic scope" value="Eukaryota"/>
</dbReference>
<dbReference type="GO" id="GO:0048313">
    <property type="term" value="P:Golgi inheritance"/>
    <property type="evidence" value="ECO:0007669"/>
    <property type="project" value="EnsemblFungi"/>
</dbReference>
<evidence type="ECO:0000256" key="2">
    <source>
        <dbReference type="ARBA" id="ARBA00022483"/>
    </source>
</evidence>
<evidence type="ECO:0000313" key="9">
    <source>
        <dbReference type="Proteomes" id="UP000005666"/>
    </source>
</evidence>
<feature type="domain" description="Exocyst complex component Sec8 middle helical bundle" evidence="7">
    <location>
        <begin position="305"/>
        <end position="539"/>
    </location>
</feature>
<dbReference type="AlphaFoldDB" id="G8C0L1"/>
<dbReference type="InterPro" id="IPR048630">
    <property type="entry name" value="Sec8_M"/>
</dbReference>
<protein>
    <recommendedName>
        <fullName evidence="4">Exocyst complex component Sec8</fullName>
    </recommendedName>
</protein>
<comment type="similarity">
    <text evidence="4">Belongs to the SEC8 family.</text>
</comment>
<accession>G8C0L1</accession>
<evidence type="ECO:0000256" key="4">
    <source>
        <dbReference type="RuleBase" id="RU367079"/>
    </source>
</evidence>
<dbReference type="GO" id="GO:0048309">
    <property type="term" value="P:endoplasmic reticulum inheritance"/>
    <property type="evidence" value="ECO:0007669"/>
    <property type="project" value="EnsemblFungi"/>
</dbReference>
<dbReference type="RefSeq" id="XP_003688160.1">
    <property type="nucleotide sequence ID" value="XM_003688112.1"/>
</dbReference>
<dbReference type="GO" id="GO:0006612">
    <property type="term" value="P:protein targeting to membrane"/>
    <property type="evidence" value="ECO:0007669"/>
    <property type="project" value="UniProtKB-UniRule"/>
</dbReference>
<dbReference type="STRING" id="1071381.G8C0L1"/>
<dbReference type="EMBL" id="HE612868">
    <property type="protein sequence ID" value="CCE65726.1"/>
    <property type="molecule type" value="Genomic_DNA"/>
</dbReference>
<keyword evidence="1 4" id="KW-0813">Transport</keyword>
<dbReference type="InterPro" id="IPR039682">
    <property type="entry name" value="Sec8/EXOC4"/>
</dbReference>
<keyword evidence="5" id="KW-0175">Coiled coil</keyword>
<sequence>MDNLAVQSRQGRTRALSVNTYDEQQRNSMSNSLDKLEMDLSLIQSQWNRIITDDSNPLELALKFLDDTSVGLGHRFDEFNQLKEKIGYDLQNAVNEHYQVFNTNIASYSIAVNSIANAQNNIENIENSVKEANLKINQDKGSLQELNESTMSYTKMIDTISAIEEIISLPEKMEDFIRKEEYREAQKLLKRAMFLSNTHSLWSISSLTPIKQQIDLAEHNLFQNMIDELHDIIYSKKSASTFDNEILEKIHTSKSDFTSTENYLYTIVSIDIDQQSENMNIKLKNFLENIKNLKPTKLNSVYIEEGTDYDRIFNLLILINSLDKLPLALRILVDRATKELHDIVIQSSEEIRSRYPSLMKIGGATLDSNFGMSMRNPISIIMREWFWKIFVKILLAVQRHRVIFESVSVFQQLFNLHISYRFGDIWKKCLIEVRLLLNKYLNDTTMDKKAILHRRDTSLAKPISTEHIFTLQSNLHDNSIAKNHTAALKTLLQDIFPGFSVPGNINLSSIYVEEESYEEEEALIQPTVFNMRLALEPVLLFIQATSNIIPSGLSEVTKPSMSFLSEYMKKVFIPKFESTLYVIYDSNVFSNNPYAFESNNENKNVLKSVNDFYTLFCNTLTVMNTTYTFRANICSVIINILEKFQIYYEKLFQTLLGVTNENYTRKLLGIWMNDEALMGTEFEYLKHNVSLNVNEAKLLFRHCSQFYYKGNGLKKDDIFNNIDLDIVLHFYNSLEWALKWFSELRKTVDSSVTVLDENSNANDVRLMWSLYDCDELSQVVKTTKLRLSMDVESVKKFDSITEKIENLKYRVLTSLRFDLRARVIFNIGKMFKNNYNWSPDVGSTELESSIGNLISDIRMHDNKLKSNLDEKIRNQVGSGIDIVINYAFISGATSIKSINTNGIKKINRNITYLQNVCRNVIEDSNSINMNDSLNFYTACGLSELQFFKKLEDNELSFCTKYDLKNIIRLIYGDDAIPATRKQRDTNTHVRATSMSGNKRYNEAIQKINTMTSDNEE</sequence>
<reference evidence="8 9" key="1">
    <citation type="journal article" date="2011" name="Proc. Natl. Acad. Sci. U.S.A.">
        <title>Evolutionary erosion of yeast sex chromosomes by mating-type switching accidents.</title>
        <authorList>
            <person name="Gordon J.L."/>
            <person name="Armisen D."/>
            <person name="Proux-Wera E."/>
            <person name="Oheigeartaigh S.S."/>
            <person name="Byrne K.P."/>
            <person name="Wolfe K.H."/>
        </authorList>
    </citation>
    <scope>NUCLEOTIDE SEQUENCE [LARGE SCALE GENOMIC DNA]</scope>
    <source>
        <strain evidence="9">ATCC 24235 / CBS 4417 / NBRC 1672 / NRRL Y-8282 / UCD 70-5</strain>
    </source>
</reference>
<proteinExistence type="inferred from homology"/>
<keyword evidence="2 4" id="KW-0268">Exocytosis</keyword>
<dbReference type="InterPro" id="IPR007191">
    <property type="entry name" value="Sec8_exocyst_N"/>
</dbReference>
<comment type="function">
    <text evidence="4">Component of the exocyst complex involved in the docking of exocytic vesicles with fusion sites on the plasma membrane.</text>
</comment>
<keyword evidence="9" id="KW-1185">Reference proteome</keyword>
<dbReference type="Proteomes" id="UP000005666">
    <property type="component" value="Chromosome 13"/>
</dbReference>
<dbReference type="GO" id="GO:0005935">
    <property type="term" value="C:cellular bud neck"/>
    <property type="evidence" value="ECO:0007669"/>
    <property type="project" value="EnsemblFungi"/>
</dbReference>
<dbReference type="GO" id="GO:0000131">
    <property type="term" value="C:incipient cellular bud site"/>
    <property type="evidence" value="ECO:0007669"/>
    <property type="project" value="EnsemblFungi"/>
</dbReference>